<dbReference type="AlphaFoldDB" id="A0A5A7QNI7"/>
<dbReference type="PANTHER" id="PTHR31048">
    <property type="entry name" value="OS03G0233200 PROTEIN"/>
    <property type="match status" value="1"/>
</dbReference>
<keyword evidence="3" id="KW-1185">Reference proteome</keyword>
<reference evidence="3" key="1">
    <citation type="journal article" date="2019" name="Curr. Biol.">
        <title>Genome Sequence of Striga asiatica Provides Insight into the Evolution of Plant Parasitism.</title>
        <authorList>
            <person name="Yoshida S."/>
            <person name="Kim S."/>
            <person name="Wafula E.K."/>
            <person name="Tanskanen J."/>
            <person name="Kim Y.M."/>
            <person name="Honaas L."/>
            <person name="Yang Z."/>
            <person name="Spallek T."/>
            <person name="Conn C.E."/>
            <person name="Ichihashi Y."/>
            <person name="Cheong K."/>
            <person name="Cui S."/>
            <person name="Der J.P."/>
            <person name="Gundlach H."/>
            <person name="Jiao Y."/>
            <person name="Hori C."/>
            <person name="Ishida J.K."/>
            <person name="Kasahara H."/>
            <person name="Kiba T."/>
            <person name="Kim M.S."/>
            <person name="Koo N."/>
            <person name="Laohavisit A."/>
            <person name="Lee Y.H."/>
            <person name="Lumba S."/>
            <person name="McCourt P."/>
            <person name="Mortimer J.C."/>
            <person name="Mutuku J.M."/>
            <person name="Nomura T."/>
            <person name="Sasaki-Sekimoto Y."/>
            <person name="Seto Y."/>
            <person name="Wang Y."/>
            <person name="Wakatake T."/>
            <person name="Sakakibara H."/>
            <person name="Demura T."/>
            <person name="Yamaguchi S."/>
            <person name="Yoneyama K."/>
            <person name="Manabe R.I."/>
            <person name="Nelson D.C."/>
            <person name="Schulman A.H."/>
            <person name="Timko M.P."/>
            <person name="dePamphilis C.W."/>
            <person name="Choi D."/>
            <person name="Shirasu K."/>
        </authorList>
    </citation>
    <scope>NUCLEOTIDE SEQUENCE [LARGE SCALE GENOMIC DNA]</scope>
    <source>
        <strain evidence="3">cv. UVA1</strain>
    </source>
</reference>
<dbReference type="SMART" id="SM00205">
    <property type="entry name" value="THN"/>
    <property type="match status" value="2"/>
</dbReference>
<proteinExistence type="predicted"/>
<dbReference type="InterPro" id="IPR001938">
    <property type="entry name" value="Thaumatin"/>
</dbReference>
<dbReference type="InterPro" id="IPR037176">
    <property type="entry name" value="Osmotin/thaumatin-like_sf"/>
</dbReference>
<feature type="chain" id="PRO_5022767785" evidence="1">
    <location>
        <begin position="25"/>
        <end position="393"/>
    </location>
</feature>
<dbReference type="CDD" id="cd09218">
    <property type="entry name" value="TLP-PA"/>
    <property type="match status" value="1"/>
</dbReference>
<dbReference type="FunFam" id="2.60.110.10:FF:000004">
    <property type="entry name" value="THAUMATIN-LIKE PROTEIN 1"/>
    <property type="match status" value="1"/>
</dbReference>
<keyword evidence="1" id="KW-0732">Signal</keyword>
<feature type="signal peptide" evidence="1">
    <location>
        <begin position="1"/>
        <end position="24"/>
    </location>
</feature>
<dbReference type="EMBL" id="BKCP01007182">
    <property type="protein sequence ID" value="GER45431.1"/>
    <property type="molecule type" value="Genomic_DNA"/>
</dbReference>
<comment type="caution">
    <text evidence="2">The sequence shown here is derived from an EMBL/GenBank/DDBJ whole genome shotgun (WGS) entry which is preliminary data.</text>
</comment>
<evidence type="ECO:0000256" key="1">
    <source>
        <dbReference type="SAM" id="SignalP"/>
    </source>
</evidence>
<evidence type="ECO:0000313" key="3">
    <source>
        <dbReference type="Proteomes" id="UP000325081"/>
    </source>
</evidence>
<evidence type="ECO:0000313" key="2">
    <source>
        <dbReference type="EMBL" id="GER45431.1"/>
    </source>
</evidence>
<organism evidence="2 3">
    <name type="scientific">Striga asiatica</name>
    <name type="common">Asiatic witchweed</name>
    <name type="synonym">Buchnera asiatica</name>
    <dbReference type="NCBI Taxonomy" id="4170"/>
    <lineage>
        <taxon>Eukaryota</taxon>
        <taxon>Viridiplantae</taxon>
        <taxon>Streptophyta</taxon>
        <taxon>Embryophyta</taxon>
        <taxon>Tracheophyta</taxon>
        <taxon>Spermatophyta</taxon>
        <taxon>Magnoliopsida</taxon>
        <taxon>eudicotyledons</taxon>
        <taxon>Gunneridae</taxon>
        <taxon>Pentapetalae</taxon>
        <taxon>asterids</taxon>
        <taxon>lamiids</taxon>
        <taxon>Lamiales</taxon>
        <taxon>Orobanchaceae</taxon>
        <taxon>Buchnereae</taxon>
        <taxon>Striga</taxon>
    </lineage>
</organism>
<gene>
    <name evidence="2" type="ORF">STAS_22382</name>
</gene>
<name>A0A5A7QNI7_STRAF</name>
<dbReference type="Proteomes" id="UP000325081">
    <property type="component" value="Unassembled WGS sequence"/>
</dbReference>
<dbReference type="SUPFAM" id="SSF49870">
    <property type="entry name" value="Osmotin, thaumatin-like protein"/>
    <property type="match status" value="2"/>
</dbReference>
<dbReference type="PRINTS" id="PR00347">
    <property type="entry name" value="THAUMATIN"/>
</dbReference>
<protein>
    <submittedName>
        <fullName evidence="2">Pathogenesis-related thaumatin superfamily protein</fullName>
    </submittedName>
</protein>
<dbReference type="Gene3D" id="2.60.110.10">
    <property type="entry name" value="Thaumatin"/>
    <property type="match status" value="2"/>
</dbReference>
<accession>A0A5A7QNI7</accession>
<dbReference type="PROSITE" id="PS51367">
    <property type="entry name" value="THAUMATIN_2"/>
    <property type="match status" value="2"/>
</dbReference>
<dbReference type="Pfam" id="PF00314">
    <property type="entry name" value="Thaumatin"/>
    <property type="match status" value="2"/>
</dbReference>
<sequence>MEIQGLASVIVTLCLLHATSNVHSAVFTIKNNCPYTIWPATLTGSGPQSLTGFELPSQATKPLDIASPWSGRFWARFECSYADKFTCLSADCGSGQVECRQAGAAPPASLVEFTLGGDGGKDFYDISLVDGYNLPVSVSGTNCPTVACPVDISNNGCPDELAVRDSSGGVIGSTTTTTSVHSATFTIKNNCPYQIWPATLTGRGSAPLTGFELPPNAARTLDVPSPWSGRIWARTRCSGSTCLTGDCGSGGVECNGSGGAPPASLVEFTLGGDGGKDFYDISLVDGFNLPVSVGGGSCPSVSCPADINAGCPNELAVRGPDGGIVGCKSACVALNQPQYCCTGAYGSPDTCKPTSYSQMFKSKCPQAYSYAYDDKTSTFTCPTGANYVITFCP</sequence>
<dbReference type="OrthoDB" id="430315at2759"/>